<organism evidence="2 3">
    <name type="scientific">Brassica cretica</name>
    <name type="common">Mustard</name>
    <dbReference type="NCBI Taxonomy" id="69181"/>
    <lineage>
        <taxon>Eukaryota</taxon>
        <taxon>Viridiplantae</taxon>
        <taxon>Streptophyta</taxon>
        <taxon>Embryophyta</taxon>
        <taxon>Tracheophyta</taxon>
        <taxon>Spermatophyta</taxon>
        <taxon>Magnoliopsida</taxon>
        <taxon>eudicotyledons</taxon>
        <taxon>Gunneridae</taxon>
        <taxon>Pentapetalae</taxon>
        <taxon>rosids</taxon>
        <taxon>malvids</taxon>
        <taxon>Brassicales</taxon>
        <taxon>Brassicaceae</taxon>
        <taxon>Brassiceae</taxon>
        <taxon>Brassica</taxon>
    </lineage>
</organism>
<dbReference type="Gene3D" id="3.60.40.10">
    <property type="entry name" value="PPM-type phosphatase domain"/>
    <property type="match status" value="1"/>
</dbReference>
<dbReference type="PANTHER" id="PTHR47992">
    <property type="entry name" value="PROTEIN PHOSPHATASE"/>
    <property type="match status" value="1"/>
</dbReference>
<evidence type="ECO:0000313" key="3">
    <source>
        <dbReference type="Proteomes" id="UP000712281"/>
    </source>
</evidence>
<gene>
    <name evidence="2" type="ORF">F2Q68_00003010</name>
</gene>
<evidence type="ECO:0000313" key="2">
    <source>
        <dbReference type="EMBL" id="KAF2579292.1"/>
    </source>
</evidence>
<dbReference type="GO" id="GO:0004722">
    <property type="term" value="F:protein serine/threonine phosphatase activity"/>
    <property type="evidence" value="ECO:0007669"/>
    <property type="project" value="InterPro"/>
</dbReference>
<evidence type="ECO:0000259" key="1">
    <source>
        <dbReference type="PROSITE" id="PS51746"/>
    </source>
</evidence>
<dbReference type="InterPro" id="IPR036457">
    <property type="entry name" value="PPM-type-like_dom_sf"/>
</dbReference>
<dbReference type="CDD" id="cd00143">
    <property type="entry name" value="PP2Cc"/>
    <property type="match status" value="1"/>
</dbReference>
<accession>A0A8S9JCZ8</accession>
<sequence length="158" mass="17262">MLPIMETCGALKCRNVTDSHNRRWLRRLSALIFPRVAAREVGPTGSKCYVDAAREARVGVVPNFWQEPEKAIKKAYYITDTKILDKASDLGKGGSTAVTAILINCQKLVVANVGDSRAVICKSGVAKPLSVDHEPNMEKDEVESRGGFVSNFPGILFI</sequence>
<protein>
    <recommendedName>
        <fullName evidence="1">PPM-type phosphatase domain-containing protein</fullName>
    </recommendedName>
</protein>
<dbReference type="Proteomes" id="UP000712281">
    <property type="component" value="Unassembled WGS sequence"/>
</dbReference>
<dbReference type="AlphaFoldDB" id="A0A8S9JCZ8"/>
<dbReference type="EMBL" id="QGKW02001660">
    <property type="protein sequence ID" value="KAF2579292.1"/>
    <property type="molecule type" value="Genomic_DNA"/>
</dbReference>
<dbReference type="InterPro" id="IPR015655">
    <property type="entry name" value="PP2C"/>
</dbReference>
<comment type="caution">
    <text evidence="2">The sequence shown here is derived from an EMBL/GenBank/DDBJ whole genome shotgun (WGS) entry which is preliminary data.</text>
</comment>
<dbReference type="InterPro" id="IPR001932">
    <property type="entry name" value="PPM-type_phosphatase-like_dom"/>
</dbReference>
<dbReference type="Pfam" id="PF00481">
    <property type="entry name" value="PP2C"/>
    <property type="match status" value="1"/>
</dbReference>
<reference evidence="2" key="1">
    <citation type="submission" date="2019-12" db="EMBL/GenBank/DDBJ databases">
        <title>Genome sequencing and annotation of Brassica cretica.</title>
        <authorList>
            <person name="Studholme D.J."/>
            <person name="Sarris P.F."/>
        </authorList>
    </citation>
    <scope>NUCLEOTIDE SEQUENCE</scope>
    <source>
        <strain evidence="2">PFS-001/15</strain>
        <tissue evidence="2">Leaf</tissue>
    </source>
</reference>
<dbReference type="PROSITE" id="PS51746">
    <property type="entry name" value="PPM_2"/>
    <property type="match status" value="1"/>
</dbReference>
<name>A0A8S9JCZ8_BRACR</name>
<proteinExistence type="predicted"/>
<feature type="domain" description="PPM-type phosphatase" evidence="1">
    <location>
        <begin position="35"/>
        <end position="158"/>
    </location>
</feature>
<dbReference type="SUPFAM" id="SSF81606">
    <property type="entry name" value="PP2C-like"/>
    <property type="match status" value="1"/>
</dbReference>